<evidence type="ECO:0000313" key="1">
    <source>
        <dbReference type="EMBL" id="KKM00909.1"/>
    </source>
</evidence>
<dbReference type="EMBL" id="LAZR01017321">
    <property type="protein sequence ID" value="KKM00909.1"/>
    <property type="molecule type" value="Genomic_DNA"/>
</dbReference>
<dbReference type="AlphaFoldDB" id="A0A0F9GQ49"/>
<accession>A0A0F9GQ49</accession>
<reference evidence="1" key="1">
    <citation type="journal article" date="2015" name="Nature">
        <title>Complex archaea that bridge the gap between prokaryotes and eukaryotes.</title>
        <authorList>
            <person name="Spang A."/>
            <person name="Saw J.H."/>
            <person name="Jorgensen S.L."/>
            <person name="Zaremba-Niedzwiedzka K."/>
            <person name="Martijn J."/>
            <person name="Lind A.E."/>
            <person name="van Eijk R."/>
            <person name="Schleper C."/>
            <person name="Guy L."/>
            <person name="Ettema T.J."/>
        </authorList>
    </citation>
    <scope>NUCLEOTIDE SEQUENCE</scope>
</reference>
<gene>
    <name evidence="1" type="ORF">LCGC14_1799670</name>
</gene>
<proteinExistence type="predicted"/>
<sequence>MKQYTFITTYIVKAEDEEAARLVVNRIHIQLGQGDLIKEYWTTLTDVEDDWDEETTVP</sequence>
<protein>
    <submittedName>
        <fullName evidence="1">Uncharacterized protein</fullName>
    </submittedName>
</protein>
<name>A0A0F9GQ49_9ZZZZ</name>
<comment type="caution">
    <text evidence="1">The sequence shown here is derived from an EMBL/GenBank/DDBJ whole genome shotgun (WGS) entry which is preliminary data.</text>
</comment>
<organism evidence="1">
    <name type="scientific">marine sediment metagenome</name>
    <dbReference type="NCBI Taxonomy" id="412755"/>
    <lineage>
        <taxon>unclassified sequences</taxon>
        <taxon>metagenomes</taxon>
        <taxon>ecological metagenomes</taxon>
    </lineage>
</organism>